<gene>
    <name evidence="2" type="ORF">SAMN05444267_102562</name>
</gene>
<evidence type="ECO:0000256" key="1">
    <source>
        <dbReference type="SAM" id="Phobius"/>
    </source>
</evidence>
<protein>
    <submittedName>
        <fullName evidence="2">Uncharacterized protein</fullName>
    </submittedName>
</protein>
<keyword evidence="3" id="KW-1185">Reference proteome</keyword>
<dbReference type="EMBL" id="FRAV01000025">
    <property type="protein sequence ID" value="SHL81408.1"/>
    <property type="molecule type" value="Genomic_DNA"/>
</dbReference>
<sequence length="90" mass="9915">MTTETDSWLGLRKVLTILNNNFLGESIMKNMNSQALSDMNLQSLDMNEELNINGGTKGDAAELIGRSWVWSMAHILTGGVSTVYLVAHNM</sequence>
<keyword evidence="1" id="KW-0812">Transmembrane</keyword>
<evidence type="ECO:0000313" key="2">
    <source>
        <dbReference type="EMBL" id="SHL81408.1"/>
    </source>
</evidence>
<accession>A0A1M7DPS8</accession>
<keyword evidence="1" id="KW-0472">Membrane</keyword>
<feature type="transmembrane region" description="Helical" evidence="1">
    <location>
        <begin position="68"/>
        <end position="87"/>
    </location>
</feature>
<dbReference type="Proteomes" id="UP000184364">
    <property type="component" value="Unassembled WGS sequence"/>
</dbReference>
<dbReference type="AlphaFoldDB" id="A0A1M7DPS8"/>
<reference evidence="3" key="1">
    <citation type="submission" date="2016-11" db="EMBL/GenBank/DDBJ databases">
        <authorList>
            <person name="Varghese N."/>
            <person name="Submissions S."/>
        </authorList>
    </citation>
    <scope>NUCLEOTIDE SEQUENCE [LARGE SCALE GENOMIC DNA]</scope>
    <source>
        <strain evidence="3">DSM 26899</strain>
    </source>
</reference>
<dbReference type="STRING" id="1302687.SAMN05444267_102562"/>
<keyword evidence="1" id="KW-1133">Transmembrane helix</keyword>
<organism evidence="2 3">
    <name type="scientific">Chryseobacterium polytrichastri</name>
    <dbReference type="NCBI Taxonomy" id="1302687"/>
    <lineage>
        <taxon>Bacteria</taxon>
        <taxon>Pseudomonadati</taxon>
        <taxon>Bacteroidota</taxon>
        <taxon>Flavobacteriia</taxon>
        <taxon>Flavobacteriales</taxon>
        <taxon>Weeksellaceae</taxon>
        <taxon>Chryseobacterium group</taxon>
        <taxon>Chryseobacterium</taxon>
    </lineage>
</organism>
<name>A0A1M7DPS8_9FLAO</name>
<evidence type="ECO:0000313" key="3">
    <source>
        <dbReference type="Proteomes" id="UP000184364"/>
    </source>
</evidence>
<proteinExistence type="predicted"/>
<dbReference type="RefSeq" id="WP_175549619.1">
    <property type="nucleotide sequence ID" value="NZ_FRAV01000025.1"/>
</dbReference>